<dbReference type="EMBL" id="CP098502">
    <property type="protein sequence ID" value="UTI67063.1"/>
    <property type="molecule type" value="Genomic_DNA"/>
</dbReference>
<dbReference type="InterPro" id="IPR002539">
    <property type="entry name" value="MaoC-like_dom"/>
</dbReference>
<feature type="domain" description="MaoC-like" evidence="2">
    <location>
        <begin position="12"/>
        <end position="110"/>
    </location>
</feature>
<accession>A0ABY5E0B5</accession>
<dbReference type="Proteomes" id="UP001056035">
    <property type="component" value="Chromosome"/>
</dbReference>
<keyword evidence="4" id="KW-1185">Reference proteome</keyword>
<dbReference type="SUPFAM" id="SSF54637">
    <property type="entry name" value="Thioesterase/thiol ester dehydrase-isomerase"/>
    <property type="match status" value="1"/>
</dbReference>
<evidence type="ECO:0000256" key="1">
    <source>
        <dbReference type="ARBA" id="ARBA00005254"/>
    </source>
</evidence>
<evidence type="ECO:0000313" key="4">
    <source>
        <dbReference type="Proteomes" id="UP001056035"/>
    </source>
</evidence>
<dbReference type="Gene3D" id="3.10.129.10">
    <property type="entry name" value="Hotdog Thioesterase"/>
    <property type="match status" value="1"/>
</dbReference>
<protein>
    <submittedName>
        <fullName evidence="3">MaoC family dehydratase</fullName>
    </submittedName>
</protein>
<dbReference type="Pfam" id="PF01575">
    <property type="entry name" value="MaoC_dehydratas"/>
    <property type="match status" value="1"/>
</dbReference>
<proteinExistence type="inferred from homology"/>
<dbReference type="InterPro" id="IPR029069">
    <property type="entry name" value="HotDog_dom_sf"/>
</dbReference>
<dbReference type="PANTHER" id="PTHR43664:SF1">
    <property type="entry name" value="BETA-METHYLMALYL-COA DEHYDRATASE"/>
    <property type="match status" value="1"/>
</dbReference>
<reference evidence="3 4" key="1">
    <citation type="submission" date="2022-06" db="EMBL/GenBank/DDBJ databases">
        <title>Paraconexibacter antarcticus.</title>
        <authorList>
            <person name="Kim C.S."/>
        </authorList>
    </citation>
    <scope>NUCLEOTIDE SEQUENCE [LARGE SCALE GENOMIC DNA]</scope>
    <source>
        <strain evidence="3 4">02-257</strain>
    </source>
</reference>
<dbReference type="InterPro" id="IPR052342">
    <property type="entry name" value="MCH/BMMD"/>
</dbReference>
<sequence length="147" mass="16069">MWFEDLTEGLVVRHAITRTITEADNVMFTCMTMNPAPLHLDADYAASSEFGQVIVNSMFTLALLIGISVHELTMGTTVANLGFGAVTFPAPVFHGDTLDAETAILRARRSSSRPGQGVVTFEHRGFKQTGDLVARCERTALMHCRPN</sequence>
<name>A0ABY5E0B5_9ACTN</name>
<dbReference type="PANTHER" id="PTHR43664">
    <property type="entry name" value="MONOAMINE OXIDASE-RELATED"/>
    <property type="match status" value="1"/>
</dbReference>
<evidence type="ECO:0000259" key="2">
    <source>
        <dbReference type="Pfam" id="PF01575"/>
    </source>
</evidence>
<dbReference type="CDD" id="cd03451">
    <property type="entry name" value="FkbR2"/>
    <property type="match status" value="1"/>
</dbReference>
<organism evidence="3 4">
    <name type="scientific">Paraconexibacter antarcticus</name>
    <dbReference type="NCBI Taxonomy" id="2949664"/>
    <lineage>
        <taxon>Bacteria</taxon>
        <taxon>Bacillati</taxon>
        <taxon>Actinomycetota</taxon>
        <taxon>Thermoleophilia</taxon>
        <taxon>Solirubrobacterales</taxon>
        <taxon>Paraconexibacteraceae</taxon>
        <taxon>Paraconexibacter</taxon>
    </lineage>
</organism>
<evidence type="ECO:0000313" key="3">
    <source>
        <dbReference type="EMBL" id="UTI67063.1"/>
    </source>
</evidence>
<gene>
    <name evidence="3" type="ORF">NBH00_08450</name>
</gene>
<comment type="similarity">
    <text evidence="1">Belongs to the enoyl-CoA hydratase/isomerase family.</text>
</comment>